<feature type="domain" description="MARVEL" evidence="6">
    <location>
        <begin position="8"/>
        <end position="166"/>
    </location>
</feature>
<dbReference type="PANTHER" id="PTHR28165">
    <property type="entry name" value="NON-CLASSICAL EXPORT PROTEIN 2-RELATED"/>
    <property type="match status" value="1"/>
</dbReference>
<evidence type="ECO:0000256" key="4">
    <source>
        <dbReference type="ARBA" id="ARBA00023136"/>
    </source>
</evidence>
<evidence type="ECO:0000313" key="8">
    <source>
        <dbReference type="Proteomes" id="UP001278766"/>
    </source>
</evidence>
<evidence type="ECO:0000256" key="1">
    <source>
        <dbReference type="ARBA" id="ARBA00004141"/>
    </source>
</evidence>
<dbReference type="InterPro" id="IPR008253">
    <property type="entry name" value="Marvel"/>
</dbReference>
<dbReference type="PANTHER" id="PTHR28165:SF2">
    <property type="entry name" value="MARVEL DOMAIN-CONTAINING PROTEIN"/>
    <property type="match status" value="1"/>
</dbReference>
<evidence type="ECO:0000256" key="2">
    <source>
        <dbReference type="ARBA" id="ARBA00022692"/>
    </source>
</evidence>
<evidence type="ECO:0000259" key="6">
    <source>
        <dbReference type="Pfam" id="PF01284"/>
    </source>
</evidence>
<evidence type="ECO:0000256" key="5">
    <source>
        <dbReference type="SAM" id="Phobius"/>
    </source>
</evidence>
<feature type="transmembrane region" description="Helical" evidence="5">
    <location>
        <begin position="154"/>
        <end position="174"/>
    </location>
</feature>
<evidence type="ECO:0000256" key="3">
    <source>
        <dbReference type="ARBA" id="ARBA00022989"/>
    </source>
</evidence>
<dbReference type="GO" id="GO:0032126">
    <property type="term" value="C:eisosome"/>
    <property type="evidence" value="ECO:0007669"/>
    <property type="project" value="TreeGrafter"/>
</dbReference>
<sequence length="189" mass="19937">MLRPITHGLRGLSFLMALVVLALAANLIAIQVYGTPPVTTRYCTFTGGFGMIVAAVTTVCTIFLSSTVPELVPIVLDGLAGLFFLGGGIAWAYSLKDTANCSNYDQMLLNPLLNQGSLTVGDRTAYGVVGSDDDVETVMNRLKGNCQRAQADEVIQFICFGIGIALVAIGLVQMRRGLGGGARRTGAYV</sequence>
<proteinExistence type="predicted"/>
<comment type="caution">
    <text evidence="7">The sequence shown here is derived from an EMBL/GenBank/DDBJ whole genome shotgun (WGS) entry which is preliminary data.</text>
</comment>
<dbReference type="AlphaFoldDB" id="A0AAE0HCQ4"/>
<dbReference type="Pfam" id="PF01284">
    <property type="entry name" value="MARVEL"/>
    <property type="match status" value="1"/>
</dbReference>
<organism evidence="7 8">
    <name type="scientific">Chaetomium fimeti</name>
    <dbReference type="NCBI Taxonomy" id="1854472"/>
    <lineage>
        <taxon>Eukaryota</taxon>
        <taxon>Fungi</taxon>
        <taxon>Dikarya</taxon>
        <taxon>Ascomycota</taxon>
        <taxon>Pezizomycotina</taxon>
        <taxon>Sordariomycetes</taxon>
        <taxon>Sordariomycetidae</taxon>
        <taxon>Sordariales</taxon>
        <taxon>Chaetomiaceae</taxon>
        <taxon>Chaetomium</taxon>
    </lineage>
</organism>
<keyword evidence="8" id="KW-1185">Reference proteome</keyword>
<comment type="subcellular location">
    <subcellularLocation>
        <location evidence="1">Membrane</location>
        <topology evidence="1">Multi-pass membrane protein</topology>
    </subcellularLocation>
</comment>
<dbReference type="GO" id="GO:0070941">
    <property type="term" value="P:eisosome assembly"/>
    <property type="evidence" value="ECO:0007669"/>
    <property type="project" value="TreeGrafter"/>
</dbReference>
<gene>
    <name evidence="7" type="ORF">B0H64DRAFT_398851</name>
</gene>
<dbReference type="GeneID" id="87840935"/>
<dbReference type="Proteomes" id="UP001278766">
    <property type="component" value="Unassembled WGS sequence"/>
</dbReference>
<reference evidence="7" key="2">
    <citation type="submission" date="2023-06" db="EMBL/GenBank/DDBJ databases">
        <authorList>
            <consortium name="Lawrence Berkeley National Laboratory"/>
            <person name="Haridas S."/>
            <person name="Hensen N."/>
            <person name="Bonometti L."/>
            <person name="Westerberg I."/>
            <person name="Brannstrom I.O."/>
            <person name="Guillou S."/>
            <person name="Cros-Aarteil S."/>
            <person name="Calhoun S."/>
            <person name="Kuo A."/>
            <person name="Mondo S."/>
            <person name="Pangilinan J."/>
            <person name="Riley R."/>
            <person name="Labutti K."/>
            <person name="Andreopoulos B."/>
            <person name="Lipzen A."/>
            <person name="Chen C."/>
            <person name="Yanf M."/>
            <person name="Daum C."/>
            <person name="Ng V."/>
            <person name="Clum A."/>
            <person name="Steindorff A."/>
            <person name="Ohm R."/>
            <person name="Martin F."/>
            <person name="Silar P."/>
            <person name="Natvig D."/>
            <person name="Lalanne C."/>
            <person name="Gautier V."/>
            <person name="Ament-Velasquez S.L."/>
            <person name="Kruys A."/>
            <person name="Hutchinson M.I."/>
            <person name="Powell A.J."/>
            <person name="Barry K."/>
            <person name="Miller A.N."/>
            <person name="Grigoriev I.V."/>
            <person name="Debuchy R."/>
            <person name="Gladieux P."/>
            <person name="Thoren M.H."/>
            <person name="Johannesson H."/>
        </authorList>
    </citation>
    <scope>NUCLEOTIDE SEQUENCE</scope>
    <source>
        <strain evidence="7">CBS 168.71</strain>
    </source>
</reference>
<evidence type="ECO:0000313" key="7">
    <source>
        <dbReference type="EMBL" id="KAK3293864.1"/>
    </source>
</evidence>
<feature type="transmembrane region" description="Helical" evidence="5">
    <location>
        <begin position="45"/>
        <end position="64"/>
    </location>
</feature>
<feature type="transmembrane region" description="Helical" evidence="5">
    <location>
        <begin position="12"/>
        <end position="33"/>
    </location>
</feature>
<accession>A0AAE0HCQ4</accession>
<keyword evidence="4 5" id="KW-0472">Membrane</keyword>
<reference evidence="7" key="1">
    <citation type="journal article" date="2023" name="Mol. Phylogenet. Evol.">
        <title>Genome-scale phylogeny and comparative genomics of the fungal order Sordariales.</title>
        <authorList>
            <person name="Hensen N."/>
            <person name="Bonometti L."/>
            <person name="Westerberg I."/>
            <person name="Brannstrom I.O."/>
            <person name="Guillou S."/>
            <person name="Cros-Aarteil S."/>
            <person name="Calhoun S."/>
            <person name="Haridas S."/>
            <person name="Kuo A."/>
            <person name="Mondo S."/>
            <person name="Pangilinan J."/>
            <person name="Riley R."/>
            <person name="LaButti K."/>
            <person name="Andreopoulos B."/>
            <person name="Lipzen A."/>
            <person name="Chen C."/>
            <person name="Yan M."/>
            <person name="Daum C."/>
            <person name="Ng V."/>
            <person name="Clum A."/>
            <person name="Steindorff A."/>
            <person name="Ohm R.A."/>
            <person name="Martin F."/>
            <person name="Silar P."/>
            <person name="Natvig D.O."/>
            <person name="Lalanne C."/>
            <person name="Gautier V."/>
            <person name="Ament-Velasquez S.L."/>
            <person name="Kruys A."/>
            <person name="Hutchinson M.I."/>
            <person name="Powell A.J."/>
            <person name="Barry K."/>
            <person name="Miller A.N."/>
            <person name="Grigoriev I.V."/>
            <person name="Debuchy R."/>
            <person name="Gladieux P."/>
            <person name="Hiltunen Thoren M."/>
            <person name="Johannesson H."/>
        </authorList>
    </citation>
    <scope>NUCLEOTIDE SEQUENCE</scope>
    <source>
        <strain evidence="7">CBS 168.71</strain>
    </source>
</reference>
<dbReference type="GO" id="GO:0072659">
    <property type="term" value="P:protein localization to plasma membrane"/>
    <property type="evidence" value="ECO:0007669"/>
    <property type="project" value="TreeGrafter"/>
</dbReference>
<keyword evidence="3 5" id="KW-1133">Transmembrane helix</keyword>
<dbReference type="RefSeq" id="XP_062657378.1">
    <property type="nucleotide sequence ID" value="XM_062803987.1"/>
</dbReference>
<dbReference type="InterPro" id="IPR052649">
    <property type="entry name" value="NCE102-like"/>
</dbReference>
<dbReference type="GO" id="GO:0005886">
    <property type="term" value="C:plasma membrane"/>
    <property type="evidence" value="ECO:0007669"/>
    <property type="project" value="TreeGrafter"/>
</dbReference>
<feature type="transmembrane region" description="Helical" evidence="5">
    <location>
        <begin position="71"/>
        <end position="93"/>
    </location>
</feature>
<name>A0AAE0HCQ4_9PEZI</name>
<protein>
    <submittedName>
        <fullName evidence="7">Marvel domain-containing protein</fullName>
    </submittedName>
</protein>
<keyword evidence="2 5" id="KW-0812">Transmembrane</keyword>
<dbReference type="EMBL" id="JAUEPN010000005">
    <property type="protein sequence ID" value="KAK3293864.1"/>
    <property type="molecule type" value="Genomic_DNA"/>
</dbReference>